<dbReference type="InterPro" id="IPR006094">
    <property type="entry name" value="Oxid_FAD_bind_N"/>
</dbReference>
<dbReference type="Pfam" id="PF01565">
    <property type="entry name" value="FAD_binding_4"/>
    <property type="match status" value="1"/>
</dbReference>
<dbReference type="GO" id="GO:0071949">
    <property type="term" value="F:FAD binding"/>
    <property type="evidence" value="ECO:0007669"/>
    <property type="project" value="InterPro"/>
</dbReference>
<dbReference type="EMBL" id="JAGPNK010000025">
    <property type="protein sequence ID" value="KAH7304216.1"/>
    <property type="molecule type" value="Genomic_DNA"/>
</dbReference>
<dbReference type="PANTHER" id="PTHR42973">
    <property type="entry name" value="BINDING OXIDOREDUCTASE, PUTATIVE (AFU_ORTHOLOGUE AFUA_1G17690)-RELATED"/>
    <property type="match status" value="1"/>
</dbReference>
<keyword evidence="3" id="KW-0274">FAD</keyword>
<dbReference type="InterPro" id="IPR016167">
    <property type="entry name" value="FAD-bd_PCMH_sub1"/>
</dbReference>
<dbReference type="Gene3D" id="3.30.465.10">
    <property type="match status" value="1"/>
</dbReference>
<evidence type="ECO:0000256" key="4">
    <source>
        <dbReference type="ARBA" id="ARBA00023002"/>
    </source>
</evidence>
<protein>
    <recommendedName>
        <fullName evidence="6">FAD-binding PCMH-type domain-containing protein</fullName>
    </recommendedName>
</protein>
<evidence type="ECO:0000256" key="2">
    <source>
        <dbReference type="ARBA" id="ARBA00022630"/>
    </source>
</evidence>
<dbReference type="Gene3D" id="3.40.462.20">
    <property type="match status" value="1"/>
</dbReference>
<comment type="caution">
    <text evidence="7">The sequence shown here is derived from an EMBL/GenBank/DDBJ whole genome shotgun (WGS) entry which is preliminary data.</text>
</comment>
<dbReference type="InterPro" id="IPR036318">
    <property type="entry name" value="FAD-bd_PCMH-like_sf"/>
</dbReference>
<sequence length="495" mass="54043">MAGLTLPMTIALAGLIANVQAASTQECCNLVSSISLNVLGEDAQAYETERTDFWSTTAWLRPSCVFMPQTSSEVAEAVQIMVENDCQLSVKGGGHSTIPGAANIDDGVLMAMKHINTTEVNIEEGYIRVGSGALFQSIYDTLDPLGLAAIVGRVGVVGMGMAVGAGISYFTNELGLVVDNVVAYEMVLANGTFVEVSSTQLPDLFWAMKGGNNNFGVVTHLKLRTIETAGAVFGGVITYPEASLDDFGTLLYDYHVRQAVEAPKTHVLPQYYYNGTTNTVGAVAAIVYNDDVETVPEIQQGWMEIDATSNTVQRRETYADLVDQVRDTSGDGLVQEQRTLTIYADEALMKDFWQAYHAWLQQYQHIQGLYAIHVQMPITPRAVAQGYANGGNALGFDPAENRTLSVIVWSLSIDNIEDTEEILPAHREFISSMEEMASSRGLLHPYIMLTYSAHDQPAIASYGEENVQRLQEIRDIYDPGHVFKTLIPGGQKLQD</sequence>
<gene>
    <name evidence="7" type="ORF">B0I35DRAFT_414683</name>
</gene>
<keyword evidence="4" id="KW-0560">Oxidoreductase</keyword>
<organism evidence="7 8">
    <name type="scientific">Stachybotrys elegans</name>
    <dbReference type="NCBI Taxonomy" id="80388"/>
    <lineage>
        <taxon>Eukaryota</taxon>
        <taxon>Fungi</taxon>
        <taxon>Dikarya</taxon>
        <taxon>Ascomycota</taxon>
        <taxon>Pezizomycotina</taxon>
        <taxon>Sordariomycetes</taxon>
        <taxon>Hypocreomycetidae</taxon>
        <taxon>Hypocreales</taxon>
        <taxon>Stachybotryaceae</taxon>
        <taxon>Stachybotrys</taxon>
    </lineage>
</organism>
<dbReference type="AlphaFoldDB" id="A0A8K0WJN8"/>
<evidence type="ECO:0000256" key="1">
    <source>
        <dbReference type="ARBA" id="ARBA00005466"/>
    </source>
</evidence>
<evidence type="ECO:0000313" key="7">
    <source>
        <dbReference type="EMBL" id="KAH7304216.1"/>
    </source>
</evidence>
<dbReference type="Proteomes" id="UP000813444">
    <property type="component" value="Unassembled WGS sequence"/>
</dbReference>
<accession>A0A8K0WJN8</accession>
<dbReference type="Gene3D" id="3.30.43.10">
    <property type="entry name" value="Uridine Diphospho-n-acetylenolpyruvylglucosamine Reductase, domain 2"/>
    <property type="match status" value="1"/>
</dbReference>
<evidence type="ECO:0000256" key="5">
    <source>
        <dbReference type="SAM" id="SignalP"/>
    </source>
</evidence>
<dbReference type="PROSITE" id="PS00862">
    <property type="entry name" value="OX2_COVAL_FAD"/>
    <property type="match status" value="1"/>
</dbReference>
<dbReference type="InterPro" id="IPR050416">
    <property type="entry name" value="FAD-linked_Oxidoreductase"/>
</dbReference>
<proteinExistence type="inferred from homology"/>
<keyword evidence="8" id="KW-1185">Reference proteome</keyword>
<name>A0A8K0WJN8_9HYPO</name>
<dbReference type="OrthoDB" id="2151789at2759"/>
<comment type="similarity">
    <text evidence="1">Belongs to the oxygen-dependent FAD-linked oxidoreductase family.</text>
</comment>
<feature type="domain" description="FAD-binding PCMH-type" evidence="6">
    <location>
        <begin position="58"/>
        <end position="228"/>
    </location>
</feature>
<dbReference type="PANTHER" id="PTHR42973:SF54">
    <property type="entry name" value="FAD-BINDING PCMH-TYPE DOMAIN-CONTAINING PROTEIN"/>
    <property type="match status" value="1"/>
</dbReference>
<dbReference type="SUPFAM" id="SSF56176">
    <property type="entry name" value="FAD-binding/transporter-associated domain-like"/>
    <property type="match status" value="1"/>
</dbReference>
<reference evidence="7" key="1">
    <citation type="journal article" date="2021" name="Nat. Commun.">
        <title>Genetic determinants of endophytism in the Arabidopsis root mycobiome.</title>
        <authorList>
            <person name="Mesny F."/>
            <person name="Miyauchi S."/>
            <person name="Thiergart T."/>
            <person name="Pickel B."/>
            <person name="Atanasova L."/>
            <person name="Karlsson M."/>
            <person name="Huettel B."/>
            <person name="Barry K.W."/>
            <person name="Haridas S."/>
            <person name="Chen C."/>
            <person name="Bauer D."/>
            <person name="Andreopoulos W."/>
            <person name="Pangilinan J."/>
            <person name="LaButti K."/>
            <person name="Riley R."/>
            <person name="Lipzen A."/>
            <person name="Clum A."/>
            <person name="Drula E."/>
            <person name="Henrissat B."/>
            <person name="Kohler A."/>
            <person name="Grigoriev I.V."/>
            <person name="Martin F.M."/>
            <person name="Hacquard S."/>
        </authorList>
    </citation>
    <scope>NUCLEOTIDE SEQUENCE</scope>
    <source>
        <strain evidence="7">MPI-CAGE-CH-0235</strain>
    </source>
</reference>
<evidence type="ECO:0000256" key="3">
    <source>
        <dbReference type="ARBA" id="ARBA00022827"/>
    </source>
</evidence>
<keyword evidence="5" id="KW-0732">Signal</keyword>
<evidence type="ECO:0000259" key="6">
    <source>
        <dbReference type="PROSITE" id="PS51387"/>
    </source>
</evidence>
<dbReference type="InterPro" id="IPR016169">
    <property type="entry name" value="FAD-bd_PCMH_sub2"/>
</dbReference>
<feature type="signal peptide" evidence="5">
    <location>
        <begin position="1"/>
        <end position="21"/>
    </location>
</feature>
<dbReference type="InterPro" id="IPR006093">
    <property type="entry name" value="Oxy_OxRdtase_FAD_BS"/>
</dbReference>
<dbReference type="PROSITE" id="PS51387">
    <property type="entry name" value="FAD_PCMH"/>
    <property type="match status" value="1"/>
</dbReference>
<feature type="chain" id="PRO_5035437322" description="FAD-binding PCMH-type domain-containing protein" evidence="5">
    <location>
        <begin position="22"/>
        <end position="495"/>
    </location>
</feature>
<evidence type="ECO:0000313" key="8">
    <source>
        <dbReference type="Proteomes" id="UP000813444"/>
    </source>
</evidence>
<dbReference type="InterPro" id="IPR016166">
    <property type="entry name" value="FAD-bd_PCMH"/>
</dbReference>
<keyword evidence="2" id="KW-0285">Flavoprotein</keyword>
<dbReference type="GO" id="GO:0016491">
    <property type="term" value="F:oxidoreductase activity"/>
    <property type="evidence" value="ECO:0007669"/>
    <property type="project" value="UniProtKB-KW"/>
</dbReference>